<accession>A0AA85KAL2</accession>
<sequence length="350" mass="38337">MMTSAEDGLFIVDKSGSELNERRLDVAYDILPPNETTGARNSTEFMGRKPAHGKRYHLADSLSRFRPGRISRELRKALGLGRHDIPIHIYRMRSLGYPPGWLKKAAVSGNLEIFDSVSLEGSTGPSKVSYNKSALVRYPGFNVELDPSVRDDCRYLKCPSMQKHHMLDNFYSSLSNEAVRCNVATSNNKYPSCSKKEATETVIILSGSESGETDSDSSGDEEIANKSGVRPTENSSLVNEPEQGTTTPSHPLTVESDSPNESADQSSVSTVSASKRPCLEAFSVGVQPYRPYENLPDVHGGYQRVLKSLKNSRECLSAQSNGSGLVNLSDTGPGTPSVQRDRNNSSYYSR</sequence>
<dbReference type="PANTHER" id="PTHR13316">
    <property type="entry name" value="ZINC FINGER, CCHC DOMAIN CONTAINING 8"/>
    <property type="match status" value="1"/>
</dbReference>
<reference evidence="8" key="1">
    <citation type="submission" date="2022-06" db="EMBL/GenBank/DDBJ databases">
        <authorList>
            <person name="Berger JAMES D."/>
            <person name="Berger JAMES D."/>
        </authorList>
    </citation>
    <scope>NUCLEOTIDE SEQUENCE [LARGE SCALE GENOMIC DNA]</scope>
</reference>
<dbReference type="GO" id="GO:0071013">
    <property type="term" value="C:catalytic step 2 spliceosome"/>
    <property type="evidence" value="ECO:0007669"/>
    <property type="project" value="TreeGrafter"/>
</dbReference>
<name>A0AA85KAL2_TRIRE</name>
<dbReference type="PANTHER" id="PTHR13316:SF0">
    <property type="entry name" value="ZINC FINGER CCHC DOMAIN-CONTAINING PROTEIN 8"/>
    <property type="match status" value="1"/>
</dbReference>
<proteinExistence type="predicted"/>
<dbReference type="GO" id="GO:0003723">
    <property type="term" value="F:RNA binding"/>
    <property type="evidence" value="ECO:0007669"/>
    <property type="project" value="TreeGrafter"/>
</dbReference>
<evidence type="ECO:0000256" key="1">
    <source>
        <dbReference type="ARBA" id="ARBA00004123"/>
    </source>
</evidence>
<dbReference type="AlphaFoldDB" id="A0AA85KAL2"/>
<evidence type="ECO:0000256" key="5">
    <source>
        <dbReference type="ARBA" id="ARBA00023242"/>
    </source>
</evidence>
<keyword evidence="5" id="KW-0539">Nucleus</keyword>
<feature type="region of interest" description="Disordered" evidence="6">
    <location>
        <begin position="319"/>
        <end position="350"/>
    </location>
</feature>
<comment type="subcellular location">
    <subcellularLocation>
        <location evidence="1">Nucleus</location>
    </subcellularLocation>
</comment>
<feature type="region of interest" description="Disordered" evidence="6">
    <location>
        <begin position="206"/>
        <end position="272"/>
    </location>
</feature>
<dbReference type="WBParaSite" id="TREG1_73430.1">
    <property type="protein sequence ID" value="TREG1_73430.1"/>
    <property type="gene ID" value="TREG1_73430"/>
</dbReference>
<evidence type="ECO:0000256" key="2">
    <source>
        <dbReference type="ARBA" id="ARBA00022723"/>
    </source>
</evidence>
<reference evidence="9" key="2">
    <citation type="submission" date="2023-11" db="UniProtKB">
        <authorList>
            <consortium name="WormBaseParasite"/>
        </authorList>
    </citation>
    <scope>IDENTIFICATION</scope>
</reference>
<feature type="domain" description="PSP proline-rich" evidence="7">
    <location>
        <begin position="62"/>
        <end position="113"/>
    </location>
</feature>
<evidence type="ECO:0000313" key="8">
    <source>
        <dbReference type="Proteomes" id="UP000050795"/>
    </source>
</evidence>
<dbReference type="SMART" id="SM00581">
    <property type="entry name" value="PSP"/>
    <property type="match status" value="1"/>
</dbReference>
<dbReference type="InterPro" id="IPR052115">
    <property type="entry name" value="NEXT_complex_subunit_ZCCHC8"/>
</dbReference>
<evidence type="ECO:0000256" key="6">
    <source>
        <dbReference type="SAM" id="MobiDB-lite"/>
    </source>
</evidence>
<evidence type="ECO:0000256" key="3">
    <source>
        <dbReference type="ARBA" id="ARBA00022771"/>
    </source>
</evidence>
<keyword evidence="2" id="KW-0479">Metal-binding</keyword>
<evidence type="ECO:0000313" key="9">
    <source>
        <dbReference type="WBParaSite" id="TREG1_73430.1"/>
    </source>
</evidence>
<protein>
    <recommendedName>
        <fullName evidence="7">PSP proline-rich domain-containing protein</fullName>
    </recommendedName>
</protein>
<feature type="compositionally biased region" description="Acidic residues" evidence="6">
    <location>
        <begin position="211"/>
        <end position="222"/>
    </location>
</feature>
<keyword evidence="4" id="KW-0862">Zinc</keyword>
<dbReference type="Pfam" id="PF04046">
    <property type="entry name" value="PSP"/>
    <property type="match status" value="1"/>
</dbReference>
<dbReference type="GO" id="GO:0008270">
    <property type="term" value="F:zinc ion binding"/>
    <property type="evidence" value="ECO:0007669"/>
    <property type="project" value="UniProtKB-KW"/>
</dbReference>
<feature type="compositionally biased region" description="Polar residues" evidence="6">
    <location>
        <begin position="232"/>
        <end position="272"/>
    </location>
</feature>
<evidence type="ECO:0000256" key="4">
    <source>
        <dbReference type="ARBA" id="ARBA00022833"/>
    </source>
</evidence>
<dbReference type="InterPro" id="IPR006568">
    <property type="entry name" value="PSP_pro-rich"/>
</dbReference>
<organism evidence="8 9">
    <name type="scientific">Trichobilharzia regenti</name>
    <name type="common">Nasal bird schistosome</name>
    <dbReference type="NCBI Taxonomy" id="157069"/>
    <lineage>
        <taxon>Eukaryota</taxon>
        <taxon>Metazoa</taxon>
        <taxon>Spiralia</taxon>
        <taxon>Lophotrochozoa</taxon>
        <taxon>Platyhelminthes</taxon>
        <taxon>Trematoda</taxon>
        <taxon>Digenea</taxon>
        <taxon>Strigeidida</taxon>
        <taxon>Schistosomatoidea</taxon>
        <taxon>Schistosomatidae</taxon>
        <taxon>Trichobilharzia</taxon>
    </lineage>
</organism>
<keyword evidence="8" id="KW-1185">Reference proteome</keyword>
<dbReference type="Proteomes" id="UP000050795">
    <property type="component" value="Unassembled WGS sequence"/>
</dbReference>
<evidence type="ECO:0000259" key="7">
    <source>
        <dbReference type="SMART" id="SM00581"/>
    </source>
</evidence>
<keyword evidence="3" id="KW-0863">Zinc-finger</keyword>